<dbReference type="AlphaFoldDB" id="A0AA41U0E5"/>
<proteinExistence type="predicted"/>
<sequence>MSADERAYDLVLFGATGFTGGLTAEYLADHAPDGCRWALAGRDLAKLTAVRDRLVDRNPGYADLPLLVADSSDPASLRTLAESTRVLATTVGPYITHGEPLVAACAEAGTDYLDLTGEPEFVDRMYVAHHETAVRTGARLVHACGFDSIPHDLGVAFTVAQLPEGVPIRVEGQVRAGGTISGGTFASALTSFSRLRASREAVQARRRLEKQLAHKAEPDAPAARSARAIDGRPRRDPDTGDWLMPLPTIDPQVIARSARALDRYGPDFTYSHYASVRRLPIAVAGAAGVAALVLLAHIPPARRALQSRLAPGDGPSPERRAKAWFAVRFVGTGGGERVVTEVRGGDPGYTETSKMLAEAALCLAYDDLPTTSGQVTTATAMGDALTTRLQAAGIEFRRLEPAEPPKP</sequence>
<dbReference type="GO" id="GO:0005886">
    <property type="term" value="C:plasma membrane"/>
    <property type="evidence" value="ECO:0007669"/>
    <property type="project" value="TreeGrafter"/>
</dbReference>
<gene>
    <name evidence="3" type="ORF">LZ495_14950</name>
</gene>
<feature type="compositionally biased region" description="Basic and acidic residues" evidence="1">
    <location>
        <begin position="227"/>
        <end position="238"/>
    </location>
</feature>
<dbReference type="SUPFAM" id="SSF51735">
    <property type="entry name" value="NAD(P)-binding Rossmann-fold domains"/>
    <property type="match status" value="1"/>
</dbReference>
<evidence type="ECO:0000313" key="4">
    <source>
        <dbReference type="Proteomes" id="UP001165378"/>
    </source>
</evidence>
<dbReference type="Pfam" id="PF03435">
    <property type="entry name" value="Sacchrp_dh_NADP"/>
    <property type="match status" value="1"/>
</dbReference>
<dbReference type="Gene3D" id="3.40.50.720">
    <property type="entry name" value="NAD(P)-binding Rossmann-like Domain"/>
    <property type="match status" value="1"/>
</dbReference>
<feature type="region of interest" description="Disordered" evidence="1">
    <location>
        <begin position="212"/>
        <end position="243"/>
    </location>
</feature>
<evidence type="ECO:0000256" key="1">
    <source>
        <dbReference type="SAM" id="MobiDB-lite"/>
    </source>
</evidence>
<dbReference type="GO" id="GO:0009247">
    <property type="term" value="P:glycolipid biosynthetic process"/>
    <property type="evidence" value="ECO:0007669"/>
    <property type="project" value="TreeGrafter"/>
</dbReference>
<accession>A0AA41U0E5</accession>
<organism evidence="3 4">
    <name type="scientific">Yinghuangia soli</name>
    <dbReference type="NCBI Taxonomy" id="2908204"/>
    <lineage>
        <taxon>Bacteria</taxon>
        <taxon>Bacillati</taxon>
        <taxon>Actinomycetota</taxon>
        <taxon>Actinomycetes</taxon>
        <taxon>Kitasatosporales</taxon>
        <taxon>Streptomycetaceae</taxon>
        <taxon>Yinghuangia</taxon>
    </lineage>
</organism>
<evidence type="ECO:0000259" key="2">
    <source>
        <dbReference type="Pfam" id="PF03435"/>
    </source>
</evidence>
<name>A0AA41U0E5_9ACTN</name>
<dbReference type="PANTHER" id="PTHR12286:SF5">
    <property type="entry name" value="SACCHAROPINE DEHYDROGENASE-LIKE OXIDOREDUCTASE"/>
    <property type="match status" value="1"/>
</dbReference>
<dbReference type="PANTHER" id="PTHR12286">
    <property type="entry name" value="SACCHAROPINE DEHYDROGENASE-LIKE OXIDOREDUCTASE"/>
    <property type="match status" value="1"/>
</dbReference>
<protein>
    <submittedName>
        <fullName evidence="3">Saccharopine dehydrogenase NADP-binding domain-containing protein</fullName>
    </submittedName>
</protein>
<dbReference type="InterPro" id="IPR051276">
    <property type="entry name" value="Saccharopine_DH-like_oxidrdct"/>
</dbReference>
<reference evidence="3" key="1">
    <citation type="submission" date="2022-01" db="EMBL/GenBank/DDBJ databases">
        <title>Genome-Based Taxonomic Classification of the Phylum Actinobacteria.</title>
        <authorList>
            <person name="Gao Y."/>
        </authorList>
    </citation>
    <scope>NUCLEOTIDE SEQUENCE</scope>
    <source>
        <strain evidence="3">KLBMP 8922</strain>
    </source>
</reference>
<keyword evidence="4" id="KW-1185">Reference proteome</keyword>
<dbReference type="InterPro" id="IPR005097">
    <property type="entry name" value="Sacchrp_dh_NADP-bd"/>
</dbReference>
<dbReference type="InterPro" id="IPR036291">
    <property type="entry name" value="NAD(P)-bd_dom_sf"/>
</dbReference>
<dbReference type="Proteomes" id="UP001165378">
    <property type="component" value="Unassembled WGS sequence"/>
</dbReference>
<evidence type="ECO:0000313" key="3">
    <source>
        <dbReference type="EMBL" id="MCF2528511.1"/>
    </source>
</evidence>
<dbReference type="EMBL" id="JAKFHA010000007">
    <property type="protein sequence ID" value="MCF2528511.1"/>
    <property type="molecule type" value="Genomic_DNA"/>
</dbReference>
<feature type="domain" description="Saccharopine dehydrogenase NADP binding" evidence="2">
    <location>
        <begin position="11"/>
        <end position="133"/>
    </location>
</feature>
<comment type="caution">
    <text evidence="3">The sequence shown here is derived from an EMBL/GenBank/DDBJ whole genome shotgun (WGS) entry which is preliminary data.</text>
</comment>
<dbReference type="RefSeq" id="WP_235052680.1">
    <property type="nucleotide sequence ID" value="NZ_JAKFHA010000007.1"/>
</dbReference>